<evidence type="ECO:0000256" key="5">
    <source>
        <dbReference type="ARBA" id="ARBA00022771"/>
    </source>
</evidence>
<feature type="compositionally biased region" description="Basic residues" evidence="12">
    <location>
        <begin position="113"/>
        <end position="122"/>
    </location>
</feature>
<feature type="domain" description="C2H2-type" evidence="13">
    <location>
        <begin position="239"/>
        <end position="266"/>
    </location>
</feature>
<keyword evidence="9" id="KW-0804">Transcription</keyword>
<evidence type="ECO:0000256" key="2">
    <source>
        <dbReference type="ARBA" id="ARBA00006991"/>
    </source>
</evidence>
<comment type="subcellular location">
    <subcellularLocation>
        <location evidence="1">Nucleus</location>
    </subcellularLocation>
</comment>
<dbReference type="FunFam" id="3.30.160.60:FF:001156">
    <property type="entry name" value="Zinc finger protein 407"/>
    <property type="match status" value="1"/>
</dbReference>
<dbReference type="AlphaFoldDB" id="A0AAN9A4H8"/>
<keyword evidence="8" id="KW-0238">DNA-binding</keyword>
<dbReference type="InterPro" id="IPR051497">
    <property type="entry name" value="Dev/Hematopoietic_TF"/>
</dbReference>
<sequence>MQVKESPRKRGRPSTSETQKKGSSKLTSAEKGTTNNDKLDTGKAVVDDNANKKKKKAQGSPKVSSSSKKRKNEKTEFKKVDKSSPRKRKVDTETSDNMGIVCEEAMKSILSAPHKKLRKGKAQKVNSEDLKENVKSPKKGNSVAKKNAEGLQVHSIELVNDEKNSVYVIEDDVDPMNEDKTGDTTENEDDPDVPDGKNSVDSDTDSDNDGNSDKKDPAEEHISVLKVYQLDKSGRPKRFKCEICGKCASAKSDLIKHIRIHTGDRPYKCTVCDASFIQITAFHGHVTIHT</sequence>
<comment type="caution">
    <text evidence="14">The sequence shown here is derived from an EMBL/GenBank/DDBJ whole genome shotgun (WGS) entry which is preliminary data.</text>
</comment>
<keyword evidence="5 11" id="KW-0863">Zinc-finger</keyword>
<evidence type="ECO:0000256" key="7">
    <source>
        <dbReference type="ARBA" id="ARBA00023015"/>
    </source>
</evidence>
<dbReference type="GO" id="GO:0005634">
    <property type="term" value="C:nucleus"/>
    <property type="evidence" value="ECO:0007669"/>
    <property type="project" value="UniProtKB-SubCell"/>
</dbReference>
<keyword evidence="15" id="KW-1185">Reference proteome</keyword>
<evidence type="ECO:0000256" key="4">
    <source>
        <dbReference type="ARBA" id="ARBA00022737"/>
    </source>
</evidence>
<feature type="compositionally biased region" description="Basic and acidic residues" evidence="12">
    <location>
        <begin position="37"/>
        <end position="51"/>
    </location>
</feature>
<feature type="compositionally biased region" description="Basic and acidic residues" evidence="12">
    <location>
        <begin position="211"/>
        <end position="220"/>
    </location>
</feature>
<dbReference type="SUPFAM" id="SSF57667">
    <property type="entry name" value="beta-beta-alpha zinc fingers"/>
    <property type="match status" value="1"/>
</dbReference>
<evidence type="ECO:0000313" key="14">
    <source>
        <dbReference type="EMBL" id="KAK7080391.1"/>
    </source>
</evidence>
<keyword evidence="4" id="KW-0677">Repeat</keyword>
<evidence type="ECO:0000256" key="1">
    <source>
        <dbReference type="ARBA" id="ARBA00004123"/>
    </source>
</evidence>
<dbReference type="SMART" id="SM00355">
    <property type="entry name" value="ZnF_C2H2"/>
    <property type="match status" value="2"/>
</dbReference>
<evidence type="ECO:0000256" key="12">
    <source>
        <dbReference type="SAM" id="MobiDB-lite"/>
    </source>
</evidence>
<keyword evidence="10" id="KW-0539">Nucleus</keyword>
<dbReference type="PANTHER" id="PTHR45993:SF6">
    <property type="entry name" value="C2H2-TYPE DOMAIN-CONTAINING PROTEIN"/>
    <property type="match status" value="1"/>
</dbReference>
<feature type="compositionally biased region" description="Polar residues" evidence="12">
    <location>
        <begin position="24"/>
        <end position="36"/>
    </location>
</feature>
<gene>
    <name evidence="14" type="ORF">SK128_000244</name>
</gene>
<dbReference type="InterPro" id="IPR036236">
    <property type="entry name" value="Znf_C2H2_sf"/>
</dbReference>
<dbReference type="GO" id="GO:0008270">
    <property type="term" value="F:zinc ion binding"/>
    <property type="evidence" value="ECO:0007669"/>
    <property type="project" value="UniProtKB-KW"/>
</dbReference>
<feature type="region of interest" description="Disordered" evidence="12">
    <location>
        <begin position="1"/>
        <end position="220"/>
    </location>
</feature>
<dbReference type="Gene3D" id="3.30.160.60">
    <property type="entry name" value="Classic Zinc Finger"/>
    <property type="match status" value="2"/>
</dbReference>
<dbReference type="Pfam" id="PF00096">
    <property type="entry name" value="zf-C2H2"/>
    <property type="match status" value="1"/>
</dbReference>
<evidence type="ECO:0000313" key="15">
    <source>
        <dbReference type="Proteomes" id="UP001381693"/>
    </source>
</evidence>
<accession>A0AAN9A4H8</accession>
<feature type="compositionally biased region" description="Basic and acidic residues" evidence="12">
    <location>
        <begin position="73"/>
        <end position="84"/>
    </location>
</feature>
<keyword evidence="3" id="KW-0479">Metal-binding</keyword>
<evidence type="ECO:0000256" key="8">
    <source>
        <dbReference type="ARBA" id="ARBA00023125"/>
    </source>
</evidence>
<feature type="compositionally biased region" description="Basic and acidic residues" evidence="12">
    <location>
        <begin position="126"/>
        <end position="135"/>
    </location>
</feature>
<dbReference type="GO" id="GO:0003700">
    <property type="term" value="F:DNA-binding transcription factor activity"/>
    <property type="evidence" value="ECO:0007669"/>
    <property type="project" value="TreeGrafter"/>
</dbReference>
<comment type="similarity">
    <text evidence="2">Belongs to the krueppel C2H2-type zinc-finger protein family.</text>
</comment>
<evidence type="ECO:0000259" key="13">
    <source>
        <dbReference type="PROSITE" id="PS50157"/>
    </source>
</evidence>
<reference evidence="14 15" key="1">
    <citation type="submission" date="2023-11" db="EMBL/GenBank/DDBJ databases">
        <title>Halocaridina rubra genome assembly.</title>
        <authorList>
            <person name="Smith C."/>
        </authorList>
    </citation>
    <scope>NUCLEOTIDE SEQUENCE [LARGE SCALE GENOMIC DNA]</scope>
    <source>
        <strain evidence="14">EP-1</strain>
        <tissue evidence="14">Whole</tissue>
    </source>
</reference>
<organism evidence="14 15">
    <name type="scientific">Halocaridina rubra</name>
    <name type="common">Hawaiian red shrimp</name>
    <dbReference type="NCBI Taxonomy" id="373956"/>
    <lineage>
        <taxon>Eukaryota</taxon>
        <taxon>Metazoa</taxon>
        <taxon>Ecdysozoa</taxon>
        <taxon>Arthropoda</taxon>
        <taxon>Crustacea</taxon>
        <taxon>Multicrustacea</taxon>
        <taxon>Malacostraca</taxon>
        <taxon>Eumalacostraca</taxon>
        <taxon>Eucarida</taxon>
        <taxon>Decapoda</taxon>
        <taxon>Pleocyemata</taxon>
        <taxon>Caridea</taxon>
        <taxon>Atyoidea</taxon>
        <taxon>Atyidae</taxon>
        <taxon>Halocaridina</taxon>
    </lineage>
</organism>
<evidence type="ECO:0000256" key="11">
    <source>
        <dbReference type="PROSITE-ProRule" id="PRU00042"/>
    </source>
</evidence>
<proteinExistence type="inferred from homology"/>
<feature type="non-terminal residue" evidence="14">
    <location>
        <position position="290"/>
    </location>
</feature>
<dbReference type="EMBL" id="JAXCGZ010005954">
    <property type="protein sequence ID" value="KAK7080391.1"/>
    <property type="molecule type" value="Genomic_DNA"/>
</dbReference>
<dbReference type="PANTHER" id="PTHR45993">
    <property type="entry name" value="B-CELL LYMPHOMA/LEUKEMIA 11"/>
    <property type="match status" value="1"/>
</dbReference>
<keyword evidence="6" id="KW-0862">Zinc</keyword>
<dbReference type="PROSITE" id="PS00028">
    <property type="entry name" value="ZINC_FINGER_C2H2_1"/>
    <property type="match status" value="1"/>
</dbReference>
<keyword evidence="7" id="KW-0805">Transcription regulation</keyword>
<dbReference type="GO" id="GO:0000978">
    <property type="term" value="F:RNA polymerase II cis-regulatory region sequence-specific DNA binding"/>
    <property type="evidence" value="ECO:0007669"/>
    <property type="project" value="TreeGrafter"/>
</dbReference>
<evidence type="ECO:0000256" key="10">
    <source>
        <dbReference type="ARBA" id="ARBA00023242"/>
    </source>
</evidence>
<dbReference type="PROSITE" id="PS50157">
    <property type="entry name" value="ZINC_FINGER_C2H2_2"/>
    <property type="match status" value="2"/>
</dbReference>
<dbReference type="GO" id="GO:0006357">
    <property type="term" value="P:regulation of transcription by RNA polymerase II"/>
    <property type="evidence" value="ECO:0007669"/>
    <property type="project" value="TreeGrafter"/>
</dbReference>
<evidence type="ECO:0000256" key="9">
    <source>
        <dbReference type="ARBA" id="ARBA00023163"/>
    </source>
</evidence>
<dbReference type="FunFam" id="3.30.160.60:FF:000446">
    <property type="entry name" value="Zinc finger protein"/>
    <property type="match status" value="1"/>
</dbReference>
<protein>
    <recommendedName>
        <fullName evidence="13">C2H2-type domain-containing protein</fullName>
    </recommendedName>
</protein>
<feature type="domain" description="C2H2-type" evidence="13">
    <location>
        <begin position="267"/>
        <end position="290"/>
    </location>
</feature>
<evidence type="ECO:0000256" key="6">
    <source>
        <dbReference type="ARBA" id="ARBA00022833"/>
    </source>
</evidence>
<evidence type="ECO:0000256" key="3">
    <source>
        <dbReference type="ARBA" id="ARBA00022723"/>
    </source>
</evidence>
<dbReference type="InterPro" id="IPR013087">
    <property type="entry name" value="Znf_C2H2_type"/>
</dbReference>
<name>A0AAN9A4H8_HALRR</name>
<dbReference type="Proteomes" id="UP001381693">
    <property type="component" value="Unassembled WGS sequence"/>
</dbReference>